<evidence type="ECO:0000313" key="1">
    <source>
        <dbReference type="EMBL" id="GAA0523008.1"/>
    </source>
</evidence>
<evidence type="ECO:0008006" key="3">
    <source>
        <dbReference type="Google" id="ProtNLM"/>
    </source>
</evidence>
<proteinExistence type="predicted"/>
<dbReference type="Pfam" id="PF09707">
    <property type="entry name" value="Cas_Cas2CT1978"/>
    <property type="match status" value="1"/>
</dbReference>
<organism evidence="1 2">
    <name type="scientific">Saccharopolyspora thermophila</name>
    <dbReference type="NCBI Taxonomy" id="89367"/>
    <lineage>
        <taxon>Bacteria</taxon>
        <taxon>Bacillati</taxon>
        <taxon>Actinomycetota</taxon>
        <taxon>Actinomycetes</taxon>
        <taxon>Pseudonocardiales</taxon>
        <taxon>Pseudonocardiaceae</taxon>
        <taxon>Saccharopolyspora</taxon>
    </lineage>
</organism>
<dbReference type="RefSeq" id="WP_346073139.1">
    <property type="nucleotide sequence ID" value="NZ_BAAAHC010000009.1"/>
</dbReference>
<comment type="caution">
    <text evidence="1">The sequence shown here is derived from an EMBL/GenBank/DDBJ whole genome shotgun (WGS) entry which is preliminary data.</text>
</comment>
<dbReference type="NCBIfam" id="TIGR01873">
    <property type="entry name" value="cas_CT1978"/>
    <property type="match status" value="1"/>
</dbReference>
<evidence type="ECO:0000313" key="2">
    <source>
        <dbReference type="Proteomes" id="UP001500220"/>
    </source>
</evidence>
<dbReference type="CDD" id="cd09755">
    <property type="entry name" value="Cas2_I-E"/>
    <property type="match status" value="1"/>
</dbReference>
<dbReference type="InterPro" id="IPR010152">
    <property type="entry name" value="CRISPR-assoc_prot_Cas2_sub"/>
</dbReference>
<sequence>MPNLVVIATTAVPDYVRGSLSRWLTEPAPGLYVGSISARVRDLLWNQVTEAIKDGAAVCIHPDNNEQRYTIKTAGRRRRHIIDHDGLQLIAYTPEPTTQDHQNEQLPF</sequence>
<dbReference type="EMBL" id="BAAAHC010000009">
    <property type="protein sequence ID" value="GAA0523008.1"/>
    <property type="molecule type" value="Genomic_DNA"/>
</dbReference>
<accession>A0ABN1CP58</accession>
<dbReference type="Gene3D" id="3.30.70.240">
    <property type="match status" value="1"/>
</dbReference>
<reference evidence="1 2" key="1">
    <citation type="journal article" date="2019" name="Int. J. Syst. Evol. Microbiol.">
        <title>The Global Catalogue of Microorganisms (GCM) 10K type strain sequencing project: providing services to taxonomists for standard genome sequencing and annotation.</title>
        <authorList>
            <consortium name="The Broad Institute Genomics Platform"/>
            <consortium name="The Broad Institute Genome Sequencing Center for Infectious Disease"/>
            <person name="Wu L."/>
            <person name="Ma J."/>
        </authorList>
    </citation>
    <scope>NUCLEOTIDE SEQUENCE [LARGE SCALE GENOMIC DNA]</scope>
    <source>
        <strain evidence="1 2">JCM 10664</strain>
    </source>
</reference>
<gene>
    <name evidence="1" type="ORF">GCM10009545_26500</name>
</gene>
<keyword evidence="2" id="KW-1185">Reference proteome</keyword>
<protein>
    <recommendedName>
        <fullName evidence="3">CRISPR-associated protein Cas2</fullName>
    </recommendedName>
</protein>
<name>A0ABN1CP58_9PSEU</name>
<dbReference type="Proteomes" id="UP001500220">
    <property type="component" value="Unassembled WGS sequence"/>
</dbReference>